<gene>
    <name evidence="1" type="ORF">EYB31_30230</name>
</gene>
<keyword evidence="2" id="KW-1185">Reference proteome</keyword>
<dbReference type="RefSeq" id="WP_131017236.1">
    <property type="nucleotide sequence ID" value="NZ_SIRE01000026.1"/>
</dbReference>
<evidence type="ECO:0000313" key="1">
    <source>
        <dbReference type="EMBL" id="TBL71371.1"/>
    </source>
</evidence>
<sequence length="129" mass="15002">MENIDHLIRKVVKYVTFGQPVSQGSVVSQRISDPRIPILAFYLSLQQIDEKEQYYHEIWLKKEGMFAITEAWYRGSNVTRKLLKDHLNFEQLRTEFGEEIANNVGLRITEIIKKSERADWSSGSGKSRA</sequence>
<dbReference type="EMBL" id="SIRE01000026">
    <property type="protein sequence ID" value="TBL71371.1"/>
    <property type="molecule type" value="Genomic_DNA"/>
</dbReference>
<dbReference type="Proteomes" id="UP000293142">
    <property type="component" value="Unassembled WGS sequence"/>
</dbReference>
<dbReference type="OrthoDB" id="2608320at2"/>
<reference evidence="1 2" key="1">
    <citation type="submission" date="2019-02" db="EMBL/GenBank/DDBJ databases">
        <title>Paenibacillus sp. nov., isolated from surface-sterilized tissue of Thalictrum simplex L.</title>
        <authorList>
            <person name="Tuo L."/>
        </authorList>
    </citation>
    <scope>NUCLEOTIDE SEQUENCE [LARGE SCALE GENOMIC DNA]</scope>
    <source>
        <strain evidence="1 2">N2SHLJ1</strain>
    </source>
</reference>
<proteinExistence type="predicted"/>
<name>A0A4Q9DKK7_9BACL</name>
<accession>A0A4Q9DKK7</accession>
<dbReference type="AlphaFoldDB" id="A0A4Q9DKK7"/>
<evidence type="ECO:0000313" key="2">
    <source>
        <dbReference type="Proteomes" id="UP000293142"/>
    </source>
</evidence>
<comment type="caution">
    <text evidence="1">The sequence shown here is derived from an EMBL/GenBank/DDBJ whole genome shotgun (WGS) entry which is preliminary data.</text>
</comment>
<protein>
    <submittedName>
        <fullName evidence="1">Uncharacterized protein</fullName>
    </submittedName>
</protein>
<organism evidence="1 2">
    <name type="scientific">Paenibacillus thalictri</name>
    <dbReference type="NCBI Taxonomy" id="2527873"/>
    <lineage>
        <taxon>Bacteria</taxon>
        <taxon>Bacillati</taxon>
        <taxon>Bacillota</taxon>
        <taxon>Bacilli</taxon>
        <taxon>Bacillales</taxon>
        <taxon>Paenibacillaceae</taxon>
        <taxon>Paenibacillus</taxon>
    </lineage>
</organism>